<keyword evidence="3" id="KW-1185">Reference proteome</keyword>
<evidence type="ECO:0000259" key="1">
    <source>
        <dbReference type="Pfam" id="PF09339"/>
    </source>
</evidence>
<dbReference type="Pfam" id="PF09339">
    <property type="entry name" value="HTH_IclR"/>
    <property type="match status" value="1"/>
</dbReference>
<dbReference type="EMBL" id="BAAAOH010000001">
    <property type="protein sequence ID" value="GAA1998706.1"/>
    <property type="molecule type" value="Genomic_DNA"/>
</dbReference>
<sequence length="249" mass="27125">MDDHTVIGRVLEILDAVGSRDYIGLAEITVMTSIPKPTVRRIAEDLVRRGKLERSPLGYGLGSLRNIAHQAPPYHLASVGTLLDSLRDRFGGVAWFSSTSDRALTQPTLAVSEPPLRSLVATAWPDPRSRQTFTQTAYGHAVLAVRPDLLDRLEFSERREGIAPRQAGVAEHVRQGLDRGAFFFEDAASGWRCVAVRGEIRPPPVPHRESTQTNSVGAIVGVIVPRVHTPAHELIAGARAMSESVLHLG</sequence>
<dbReference type="Gene3D" id="1.10.10.10">
    <property type="entry name" value="Winged helix-like DNA-binding domain superfamily/Winged helix DNA-binding domain"/>
    <property type="match status" value="1"/>
</dbReference>
<dbReference type="InterPro" id="IPR005471">
    <property type="entry name" value="Tscrpt_reg_IclR_N"/>
</dbReference>
<reference evidence="3" key="1">
    <citation type="journal article" date="2019" name="Int. J. Syst. Evol. Microbiol.">
        <title>The Global Catalogue of Microorganisms (GCM) 10K type strain sequencing project: providing services to taxonomists for standard genome sequencing and annotation.</title>
        <authorList>
            <consortium name="The Broad Institute Genomics Platform"/>
            <consortium name="The Broad Institute Genome Sequencing Center for Infectious Disease"/>
            <person name="Wu L."/>
            <person name="Ma J."/>
        </authorList>
    </citation>
    <scope>NUCLEOTIDE SEQUENCE [LARGE SCALE GENOMIC DNA]</scope>
    <source>
        <strain evidence="3">JCM 14902</strain>
    </source>
</reference>
<gene>
    <name evidence="2" type="ORF">GCM10009777_40010</name>
</gene>
<protein>
    <recommendedName>
        <fullName evidence="1">HTH iclR-type domain-containing protein</fullName>
    </recommendedName>
</protein>
<evidence type="ECO:0000313" key="3">
    <source>
        <dbReference type="Proteomes" id="UP001500326"/>
    </source>
</evidence>
<proteinExistence type="predicted"/>
<evidence type="ECO:0000313" key="2">
    <source>
        <dbReference type="EMBL" id="GAA1998706.1"/>
    </source>
</evidence>
<organism evidence="2 3">
    <name type="scientific">Microbacterium pumilum</name>
    <dbReference type="NCBI Taxonomy" id="344165"/>
    <lineage>
        <taxon>Bacteria</taxon>
        <taxon>Bacillati</taxon>
        <taxon>Actinomycetota</taxon>
        <taxon>Actinomycetes</taxon>
        <taxon>Micrococcales</taxon>
        <taxon>Microbacteriaceae</taxon>
        <taxon>Microbacterium</taxon>
    </lineage>
</organism>
<dbReference type="InterPro" id="IPR036390">
    <property type="entry name" value="WH_DNA-bd_sf"/>
</dbReference>
<dbReference type="InterPro" id="IPR036388">
    <property type="entry name" value="WH-like_DNA-bd_sf"/>
</dbReference>
<accession>A0ABP5EK98</accession>
<dbReference type="Proteomes" id="UP001500326">
    <property type="component" value="Unassembled WGS sequence"/>
</dbReference>
<name>A0ABP5EK98_9MICO</name>
<feature type="domain" description="HTH iclR-type" evidence="1">
    <location>
        <begin position="7"/>
        <end position="55"/>
    </location>
</feature>
<dbReference type="SUPFAM" id="SSF46785">
    <property type="entry name" value="Winged helix' DNA-binding domain"/>
    <property type="match status" value="1"/>
</dbReference>
<comment type="caution">
    <text evidence="2">The sequence shown here is derived from an EMBL/GenBank/DDBJ whole genome shotgun (WGS) entry which is preliminary data.</text>
</comment>